<accession>A0AAD9T187</accession>
<dbReference type="EMBL" id="JAUBYV010000004">
    <property type="protein sequence ID" value="KAK2627401.1"/>
    <property type="molecule type" value="Genomic_DNA"/>
</dbReference>
<dbReference type="InterPro" id="IPR051678">
    <property type="entry name" value="AGP_Transferase"/>
</dbReference>
<gene>
    <name evidence="2" type="ORF">QTJ16_003367</name>
</gene>
<comment type="caution">
    <text evidence="2">The sequence shown here is derived from an EMBL/GenBank/DDBJ whole genome shotgun (WGS) entry which is preliminary data.</text>
</comment>
<feature type="coiled-coil region" evidence="1">
    <location>
        <begin position="434"/>
        <end position="468"/>
    </location>
</feature>
<dbReference type="Proteomes" id="UP001285354">
    <property type="component" value="Unassembled WGS sequence"/>
</dbReference>
<evidence type="ECO:0000313" key="2">
    <source>
        <dbReference type="EMBL" id="KAK2627401.1"/>
    </source>
</evidence>
<dbReference type="PANTHER" id="PTHR21310:SF37">
    <property type="entry name" value="AMINOGLYCOSIDE PHOSPHOTRANSFERASE DOMAIN-CONTAINING PROTEIN"/>
    <property type="match status" value="1"/>
</dbReference>
<dbReference type="AlphaFoldDB" id="A0AAD9T187"/>
<keyword evidence="3" id="KW-1185">Reference proteome</keyword>
<dbReference type="InterPro" id="IPR011009">
    <property type="entry name" value="Kinase-like_dom_sf"/>
</dbReference>
<evidence type="ECO:0000256" key="1">
    <source>
        <dbReference type="SAM" id="Coils"/>
    </source>
</evidence>
<sequence>MSVNKRHELIHGVQTQLWVDKVNNARVTGRLPEWVSTFHPDGLSGHLEGGFIHGGYNVCQKVAFSDGTVWLLRLPLVGNVCDQYADEKVAMEVEVLSLIRKNTAIPVPDVKAWGLAVDNPLGLGPFIIMNFIEGVSLNHLLRKNKDTRLLKQDISDNEIEFLYKQLAHILLELFKLDFDRIGSLPTPETGFSVPVRPLTFKVHDILQTGGVNTFDDRSDGFSTTTDYFQYIFEQDWKQLISQPNSVGGKYTSRAEYASFSVLRSLIPDLVERDYDRGPFKLICDDLGIANLIVKSEEDLTVVGVVDLEWSYVGPAQLFGSAPWWLLQDRLNNWDTDLDEEELPEILARYRSYLEIFKRVLEEEEEKMPGAKKAFSDLVKRSENSGAMWLHMMLSWGFNHRYSLPFSQLRLHIGEEKWDQLEKPFYGTEEMDRFTEQKMTQKEQYEQDLEKTKADIADVDNQKMTVEELIATL</sequence>
<proteinExistence type="predicted"/>
<keyword evidence="1" id="KW-0175">Coiled coil</keyword>
<dbReference type="SUPFAM" id="SSF56112">
    <property type="entry name" value="Protein kinase-like (PK-like)"/>
    <property type="match status" value="1"/>
</dbReference>
<evidence type="ECO:0000313" key="3">
    <source>
        <dbReference type="Proteomes" id="UP001285354"/>
    </source>
</evidence>
<reference evidence="2" key="1">
    <citation type="submission" date="2023-06" db="EMBL/GenBank/DDBJ databases">
        <title>Draft genome of Marssonina rosae.</title>
        <authorList>
            <person name="Cheng Q."/>
        </authorList>
    </citation>
    <scope>NUCLEOTIDE SEQUENCE</scope>
    <source>
        <strain evidence="2">R4</strain>
    </source>
</reference>
<name>A0AAD9T187_9HELO</name>
<protein>
    <recommendedName>
        <fullName evidence="4">Aminoglycoside phosphotransferase domain-containing protein</fullName>
    </recommendedName>
</protein>
<dbReference type="PANTHER" id="PTHR21310">
    <property type="entry name" value="AMINOGLYCOSIDE PHOSPHOTRANSFERASE-RELATED-RELATED"/>
    <property type="match status" value="1"/>
</dbReference>
<organism evidence="2 3">
    <name type="scientific">Diplocarpon rosae</name>
    <dbReference type="NCBI Taxonomy" id="946125"/>
    <lineage>
        <taxon>Eukaryota</taxon>
        <taxon>Fungi</taxon>
        <taxon>Dikarya</taxon>
        <taxon>Ascomycota</taxon>
        <taxon>Pezizomycotina</taxon>
        <taxon>Leotiomycetes</taxon>
        <taxon>Helotiales</taxon>
        <taxon>Drepanopezizaceae</taxon>
        <taxon>Diplocarpon</taxon>
    </lineage>
</organism>
<evidence type="ECO:0008006" key="4">
    <source>
        <dbReference type="Google" id="ProtNLM"/>
    </source>
</evidence>